<keyword evidence="3" id="KW-1185">Reference proteome</keyword>
<evidence type="ECO:0000259" key="1">
    <source>
        <dbReference type="Pfam" id="PF19259"/>
    </source>
</evidence>
<dbReference type="EMBL" id="JAIVGD010000023">
    <property type="protein sequence ID" value="KAH0743054.1"/>
    <property type="molecule type" value="Genomic_DNA"/>
</dbReference>
<dbReference type="InterPro" id="IPR045358">
    <property type="entry name" value="Ty3_capsid"/>
</dbReference>
<name>A0ABQ7U8W8_SOLTU</name>
<dbReference type="Proteomes" id="UP000826656">
    <property type="component" value="Unassembled WGS sequence"/>
</dbReference>
<dbReference type="Pfam" id="PF19259">
    <property type="entry name" value="Ty3_capsid"/>
    <property type="match status" value="1"/>
</dbReference>
<accession>A0ABQ7U8W8</accession>
<organism evidence="2 3">
    <name type="scientific">Solanum tuberosum</name>
    <name type="common">Potato</name>
    <dbReference type="NCBI Taxonomy" id="4113"/>
    <lineage>
        <taxon>Eukaryota</taxon>
        <taxon>Viridiplantae</taxon>
        <taxon>Streptophyta</taxon>
        <taxon>Embryophyta</taxon>
        <taxon>Tracheophyta</taxon>
        <taxon>Spermatophyta</taxon>
        <taxon>Magnoliopsida</taxon>
        <taxon>eudicotyledons</taxon>
        <taxon>Gunneridae</taxon>
        <taxon>Pentapetalae</taxon>
        <taxon>asterids</taxon>
        <taxon>lamiids</taxon>
        <taxon>Solanales</taxon>
        <taxon>Solanaceae</taxon>
        <taxon>Solanoideae</taxon>
        <taxon>Solaneae</taxon>
        <taxon>Solanum</taxon>
    </lineage>
</organism>
<comment type="caution">
    <text evidence="2">The sequence shown here is derived from an EMBL/GenBank/DDBJ whole genome shotgun (WGS) entry which is preliminary data.</text>
</comment>
<protein>
    <recommendedName>
        <fullName evidence="1">Ty3 transposon capsid-like protein domain-containing protein</fullName>
    </recommendedName>
</protein>
<reference evidence="2 3" key="1">
    <citation type="journal article" date="2021" name="bioRxiv">
        <title>Chromosome-scale and haplotype-resolved genome assembly of a tetraploid potato cultivar.</title>
        <authorList>
            <person name="Sun H."/>
            <person name="Jiao W.-B."/>
            <person name="Krause K."/>
            <person name="Campoy J.A."/>
            <person name="Goel M."/>
            <person name="Folz-Donahue K."/>
            <person name="Kukat C."/>
            <person name="Huettel B."/>
            <person name="Schneeberger K."/>
        </authorList>
    </citation>
    <scope>NUCLEOTIDE SEQUENCE [LARGE SCALE GENOMIC DNA]</scope>
    <source>
        <strain evidence="2">SolTubOtavaFocal</strain>
        <tissue evidence="2">Leaves</tissue>
    </source>
</reference>
<sequence>MVKGTRSNGNSSNEAAETVELRDMMQQLTTQLVESEGNNQKKGYTEKERTIFTLTILISVDGVPAEEKVGVAALQLKGEVIQWHLCFMRYTQFLHPATWNEYVMVMVERFGTDFDDPMEEIKKVKQMGSVKEYQVVFERNLTRVNLSQENAISCFIGRLKHELNIVVKVTNPTTLAQVYRSASLQEAYIAVVRQPAKINSQVNSRRFTDQRNYNSKPILPTPRFGGSNGFRGMNKRTLSVEEMNEKRSKGLCYFCNEKYIHVHKCKTFKELYLLELDEPVCTKCIIWIQNIERCEIRSTSPQLVAAVNGYMRVDKMTTISWLLQGAEFTADFLLLPLGCCGVVLGIQWLLTLGDIKMNFTNLTMELWYKRRKHLLRGTGNQVLTVVLGS</sequence>
<evidence type="ECO:0000313" key="2">
    <source>
        <dbReference type="EMBL" id="KAH0743054.1"/>
    </source>
</evidence>
<proteinExistence type="predicted"/>
<feature type="domain" description="Ty3 transposon capsid-like protein" evidence="1">
    <location>
        <begin position="51"/>
        <end position="192"/>
    </location>
</feature>
<gene>
    <name evidence="2" type="ORF">KY290_031047</name>
</gene>
<evidence type="ECO:0000313" key="3">
    <source>
        <dbReference type="Proteomes" id="UP000826656"/>
    </source>
</evidence>